<protein>
    <submittedName>
        <fullName evidence="6">TetR/AcrR family transcriptional regulator</fullName>
    </submittedName>
</protein>
<dbReference type="SUPFAM" id="SSF48498">
    <property type="entry name" value="Tetracyclin repressor-like, C-terminal domain"/>
    <property type="match status" value="1"/>
</dbReference>
<dbReference type="Pfam" id="PF00440">
    <property type="entry name" value="TetR_N"/>
    <property type="match status" value="1"/>
</dbReference>
<keyword evidence="1" id="KW-0805">Transcription regulation</keyword>
<dbReference type="InterPro" id="IPR001647">
    <property type="entry name" value="HTH_TetR"/>
</dbReference>
<sequence>MAAGKRVYRSALRAEQARRTRLAVLDAAGRCFVERGYARTTMRDIAQAAGVAPQTVFAQGSKAALLLACVDRTLAGDDEARPLMRRDEFRRLLEATDIGEKLQAFRSITVDYVPRTGPIMRAFASAAAVDDEIAAAWTEYGERRYADNRALVESFAPWLRPGLDVDRAVDVFWAVFAHPTSDALVGGRGWDVEQYADWLVDALERLLLDRRGAATPAS</sequence>
<keyword evidence="3" id="KW-0804">Transcription</keyword>
<organism evidence="6 7">
    <name type="scientific">Blastococcus deserti</name>
    <dbReference type="NCBI Taxonomy" id="2259033"/>
    <lineage>
        <taxon>Bacteria</taxon>
        <taxon>Bacillati</taxon>
        <taxon>Actinomycetota</taxon>
        <taxon>Actinomycetes</taxon>
        <taxon>Geodermatophilales</taxon>
        <taxon>Geodermatophilaceae</taxon>
        <taxon>Blastococcus</taxon>
    </lineage>
</organism>
<dbReference type="InterPro" id="IPR036271">
    <property type="entry name" value="Tet_transcr_reg_TetR-rel_C_sf"/>
</dbReference>
<dbReference type="Gene3D" id="1.10.357.10">
    <property type="entry name" value="Tetracycline Repressor, domain 2"/>
    <property type="match status" value="1"/>
</dbReference>
<evidence type="ECO:0000313" key="6">
    <source>
        <dbReference type="EMBL" id="MFD2093479.1"/>
    </source>
</evidence>
<dbReference type="EMBL" id="JBHUHP010000019">
    <property type="protein sequence ID" value="MFD2093479.1"/>
    <property type="molecule type" value="Genomic_DNA"/>
</dbReference>
<dbReference type="Proteomes" id="UP001597402">
    <property type="component" value="Unassembled WGS sequence"/>
</dbReference>
<comment type="caution">
    <text evidence="6">The sequence shown here is derived from an EMBL/GenBank/DDBJ whole genome shotgun (WGS) entry which is preliminary data.</text>
</comment>
<dbReference type="InterPro" id="IPR050109">
    <property type="entry name" value="HTH-type_TetR-like_transc_reg"/>
</dbReference>
<reference evidence="7" key="1">
    <citation type="journal article" date="2019" name="Int. J. Syst. Evol. Microbiol.">
        <title>The Global Catalogue of Microorganisms (GCM) 10K type strain sequencing project: providing services to taxonomists for standard genome sequencing and annotation.</title>
        <authorList>
            <consortium name="The Broad Institute Genomics Platform"/>
            <consortium name="The Broad Institute Genome Sequencing Center for Infectious Disease"/>
            <person name="Wu L."/>
            <person name="Ma J."/>
        </authorList>
    </citation>
    <scope>NUCLEOTIDE SEQUENCE [LARGE SCALE GENOMIC DNA]</scope>
    <source>
        <strain evidence="7">JCM 3338</strain>
    </source>
</reference>
<dbReference type="InterPro" id="IPR009057">
    <property type="entry name" value="Homeodomain-like_sf"/>
</dbReference>
<evidence type="ECO:0000313" key="7">
    <source>
        <dbReference type="Proteomes" id="UP001597402"/>
    </source>
</evidence>
<evidence type="ECO:0000256" key="4">
    <source>
        <dbReference type="PROSITE-ProRule" id="PRU00335"/>
    </source>
</evidence>
<evidence type="ECO:0000256" key="1">
    <source>
        <dbReference type="ARBA" id="ARBA00023015"/>
    </source>
</evidence>
<feature type="domain" description="HTH tetR-type" evidence="5">
    <location>
        <begin position="18"/>
        <end position="78"/>
    </location>
</feature>
<feature type="DNA-binding region" description="H-T-H motif" evidence="4">
    <location>
        <begin position="41"/>
        <end position="60"/>
    </location>
</feature>
<dbReference type="SUPFAM" id="SSF46689">
    <property type="entry name" value="Homeodomain-like"/>
    <property type="match status" value="1"/>
</dbReference>
<accession>A0ABW4XFL1</accession>
<dbReference type="PANTHER" id="PTHR30055:SF234">
    <property type="entry name" value="HTH-TYPE TRANSCRIPTIONAL REGULATOR BETI"/>
    <property type="match status" value="1"/>
</dbReference>
<keyword evidence="7" id="KW-1185">Reference proteome</keyword>
<proteinExistence type="predicted"/>
<gene>
    <name evidence="6" type="ORF">ACFSHS_18120</name>
</gene>
<evidence type="ECO:0000256" key="3">
    <source>
        <dbReference type="ARBA" id="ARBA00023163"/>
    </source>
</evidence>
<keyword evidence="2 4" id="KW-0238">DNA-binding</keyword>
<evidence type="ECO:0000256" key="2">
    <source>
        <dbReference type="ARBA" id="ARBA00023125"/>
    </source>
</evidence>
<dbReference type="PROSITE" id="PS50977">
    <property type="entry name" value="HTH_TETR_2"/>
    <property type="match status" value="1"/>
</dbReference>
<evidence type="ECO:0000259" key="5">
    <source>
        <dbReference type="PROSITE" id="PS50977"/>
    </source>
</evidence>
<dbReference type="Gene3D" id="1.10.10.60">
    <property type="entry name" value="Homeodomain-like"/>
    <property type="match status" value="1"/>
</dbReference>
<name>A0ABW4XFL1_9ACTN</name>
<dbReference type="RefSeq" id="WP_376879081.1">
    <property type="nucleotide sequence ID" value="NZ_JBHUHP010000019.1"/>
</dbReference>
<dbReference type="PANTHER" id="PTHR30055">
    <property type="entry name" value="HTH-TYPE TRANSCRIPTIONAL REGULATOR RUTR"/>
    <property type="match status" value="1"/>
</dbReference>